<proteinExistence type="inferred from homology"/>
<dbReference type="AlphaFoldDB" id="A0A7G7CLX7"/>
<keyword evidence="5" id="KW-0560">Oxidoreductase</keyword>
<sequence length="584" mass="65813">MLFHHNGYVSEDPRVLPAEGTRPAELPDTMDVLIVGSGPAGMIAAAQLSMFPSVHTRIIEKREGRLPLGQADGIQSRSVETFQAFGFANEIIDEAFEITEMSFWANDNGTIVRGPRPLDDEQGISEFPHLIVNQARVLDYFARFMKRSPSRMEPDYGWEFVTLEVNRGEEYPVHVTVTDGTTERTVKAKYVVGCDGARSKVRKSIGRKLEGKSANHAWGVMDALVDTDFPDWRTKCAIHSAAGSILHIPREGGFLCRIYVDLGESYEGVRDTPLERVIEKANEIYAPYSIDVKEVAWHSIYEVGHRLVDGFTDEQEDPRVFLTGDACHTHSAKAGQGMNVSMQDGFNIGWKLGHVLDGRAPEELLRTYHDERQPAAANLISFDREWSSLMADPQADPSEVERYYVTAEEFAAGMMTEYSENLVTGHRDHQDLATGFPVGRRFKSYRAMRRCDARTLHLGHEHTADGRWRVYVFADESTEALQAWAENMHVDPELVDARVIYQQPYRSFEVLDAPELFRPKVGKLNIPAWEQVWAAIEGEDIFDARGISRDGAVVVVRPDQYVGGVFPLNSTNEIQQFFAKVLRK</sequence>
<dbReference type="Proteomes" id="UP000515743">
    <property type="component" value="Chromosome"/>
</dbReference>
<organism evidence="8 9">
    <name type="scientific">Corynebacterium incognita</name>
    <dbReference type="NCBI Taxonomy" id="2754725"/>
    <lineage>
        <taxon>Bacteria</taxon>
        <taxon>Bacillati</taxon>
        <taxon>Actinomycetota</taxon>
        <taxon>Actinomycetes</taxon>
        <taxon>Mycobacteriales</taxon>
        <taxon>Corynebacteriaceae</taxon>
        <taxon>Corynebacterium</taxon>
    </lineage>
</organism>
<dbReference type="PRINTS" id="PR00420">
    <property type="entry name" value="RNGMNOXGNASE"/>
</dbReference>
<keyword evidence="8" id="KW-0503">Monooxygenase</keyword>
<dbReference type="PANTHER" id="PTHR43004">
    <property type="entry name" value="TRK SYSTEM POTASSIUM UPTAKE PROTEIN"/>
    <property type="match status" value="1"/>
</dbReference>
<evidence type="ECO:0000256" key="2">
    <source>
        <dbReference type="ARBA" id="ARBA00007801"/>
    </source>
</evidence>
<dbReference type="InterPro" id="IPR038220">
    <property type="entry name" value="PHOX_C_sf"/>
</dbReference>
<dbReference type="InterPro" id="IPR036188">
    <property type="entry name" value="FAD/NAD-bd_sf"/>
</dbReference>
<dbReference type="RefSeq" id="WP_185174984.1">
    <property type="nucleotide sequence ID" value="NZ_CP059404.1"/>
</dbReference>
<dbReference type="Gene3D" id="3.50.50.60">
    <property type="entry name" value="FAD/NAD(P)-binding domain"/>
    <property type="match status" value="1"/>
</dbReference>
<keyword evidence="4" id="KW-0274">FAD</keyword>
<evidence type="ECO:0000313" key="9">
    <source>
        <dbReference type="Proteomes" id="UP000515743"/>
    </source>
</evidence>
<evidence type="ECO:0000256" key="5">
    <source>
        <dbReference type="ARBA" id="ARBA00023002"/>
    </source>
</evidence>
<dbReference type="InterPro" id="IPR036249">
    <property type="entry name" value="Thioredoxin-like_sf"/>
</dbReference>
<comment type="cofactor">
    <cofactor evidence="1">
        <name>FAD</name>
        <dbReference type="ChEBI" id="CHEBI:57692"/>
    </cofactor>
</comment>
<dbReference type="Gene3D" id="3.40.30.20">
    <property type="match status" value="1"/>
</dbReference>
<evidence type="ECO:0000259" key="7">
    <source>
        <dbReference type="Pfam" id="PF07976"/>
    </source>
</evidence>
<dbReference type="PANTHER" id="PTHR43004:SF19">
    <property type="entry name" value="BINDING MONOOXYGENASE, PUTATIVE (JCVI)-RELATED"/>
    <property type="match status" value="1"/>
</dbReference>
<dbReference type="SUPFAM" id="SSF51905">
    <property type="entry name" value="FAD/NAD(P)-binding domain"/>
    <property type="match status" value="1"/>
</dbReference>
<dbReference type="GO" id="GO:0016709">
    <property type="term" value="F:oxidoreductase activity, acting on paired donors, with incorporation or reduction of molecular oxygen, NAD(P)H as one donor, and incorporation of one atom of oxygen"/>
    <property type="evidence" value="ECO:0007669"/>
    <property type="project" value="UniProtKB-ARBA"/>
</dbReference>
<dbReference type="Pfam" id="PF01494">
    <property type="entry name" value="FAD_binding_3"/>
    <property type="match status" value="1"/>
</dbReference>
<evidence type="ECO:0000313" key="8">
    <source>
        <dbReference type="EMBL" id="QNE88593.1"/>
    </source>
</evidence>
<dbReference type="EMBL" id="CP059404">
    <property type="protein sequence ID" value="QNE88593.1"/>
    <property type="molecule type" value="Genomic_DNA"/>
</dbReference>
<feature type="domain" description="Phenol hydroxylase-like C-terminal dimerisation" evidence="7">
    <location>
        <begin position="417"/>
        <end position="583"/>
    </location>
</feature>
<dbReference type="SUPFAM" id="SSF52833">
    <property type="entry name" value="Thioredoxin-like"/>
    <property type="match status" value="1"/>
</dbReference>
<protein>
    <submittedName>
        <fullName evidence="8">FAD-dependent monooxygenase</fullName>
    </submittedName>
</protein>
<comment type="similarity">
    <text evidence="2">Belongs to the PheA/TfdB FAD monooxygenase family.</text>
</comment>
<reference evidence="8 9" key="1">
    <citation type="submission" date="2020-07" db="EMBL/GenBank/DDBJ databases">
        <title>Complete genome and description of Corynebacterium incognita strain Marseille-Q3630 sp. nov.</title>
        <authorList>
            <person name="Boxberger M."/>
        </authorList>
    </citation>
    <scope>NUCLEOTIDE SEQUENCE [LARGE SCALE GENOMIC DNA]</scope>
    <source>
        <strain evidence="8 9">Marseille-Q3630</strain>
    </source>
</reference>
<dbReference type="InterPro" id="IPR012941">
    <property type="entry name" value="Phe_hydrox_C_dim_dom"/>
</dbReference>
<dbReference type="InterPro" id="IPR002938">
    <property type="entry name" value="FAD-bd"/>
</dbReference>
<keyword evidence="3" id="KW-0285">Flavoprotein</keyword>
<evidence type="ECO:0000256" key="4">
    <source>
        <dbReference type="ARBA" id="ARBA00022827"/>
    </source>
</evidence>
<dbReference type="KEGG" id="cik:H0194_05575"/>
<dbReference type="Gene3D" id="3.30.9.10">
    <property type="entry name" value="D-Amino Acid Oxidase, subunit A, domain 2"/>
    <property type="match status" value="1"/>
</dbReference>
<evidence type="ECO:0000256" key="1">
    <source>
        <dbReference type="ARBA" id="ARBA00001974"/>
    </source>
</evidence>
<dbReference type="SUPFAM" id="SSF54373">
    <property type="entry name" value="FAD-linked reductases, C-terminal domain"/>
    <property type="match status" value="1"/>
</dbReference>
<keyword evidence="9" id="KW-1185">Reference proteome</keyword>
<evidence type="ECO:0000256" key="3">
    <source>
        <dbReference type="ARBA" id="ARBA00022630"/>
    </source>
</evidence>
<dbReference type="Pfam" id="PF07976">
    <property type="entry name" value="Phe_hydrox_dim"/>
    <property type="match status" value="1"/>
</dbReference>
<feature type="domain" description="FAD-binding" evidence="6">
    <location>
        <begin position="30"/>
        <end position="382"/>
    </location>
</feature>
<dbReference type="InterPro" id="IPR050641">
    <property type="entry name" value="RIFMO-like"/>
</dbReference>
<name>A0A7G7CLX7_9CORY</name>
<evidence type="ECO:0000259" key="6">
    <source>
        <dbReference type="Pfam" id="PF01494"/>
    </source>
</evidence>
<gene>
    <name evidence="8" type="ORF">H0194_05575</name>
</gene>
<dbReference type="GO" id="GO:0071949">
    <property type="term" value="F:FAD binding"/>
    <property type="evidence" value="ECO:0007669"/>
    <property type="project" value="InterPro"/>
</dbReference>
<dbReference type="CDD" id="cd02979">
    <property type="entry name" value="PHOX_C"/>
    <property type="match status" value="1"/>
</dbReference>
<dbReference type="NCBIfam" id="NF006144">
    <property type="entry name" value="PRK08294.1"/>
    <property type="match status" value="1"/>
</dbReference>
<accession>A0A7G7CLX7</accession>